<dbReference type="RefSeq" id="WP_189587014.1">
    <property type="nucleotide sequence ID" value="NZ_BMYV01000003.1"/>
</dbReference>
<dbReference type="EMBL" id="BMYV01000003">
    <property type="protein sequence ID" value="GGX74959.1"/>
    <property type="molecule type" value="Genomic_DNA"/>
</dbReference>
<keyword evidence="3" id="KW-1185">Reference proteome</keyword>
<dbReference type="Proteomes" id="UP000600865">
    <property type="component" value="Unassembled WGS sequence"/>
</dbReference>
<sequence>MSVYVDPAKFPFRGYIMCHMIADSLDELHQMADLIGMERRWFQTPPKASHPHYDIPEDKRSHAISLGAVEVCSRTALHYAARLGLEWSDATGDRSRTRKFERTLIRTQRYTIQPEPSACPNL</sequence>
<evidence type="ECO:0000313" key="2">
    <source>
        <dbReference type="EMBL" id="GGX74959.1"/>
    </source>
</evidence>
<evidence type="ECO:0000313" key="3">
    <source>
        <dbReference type="Proteomes" id="UP000600865"/>
    </source>
</evidence>
<comment type="caution">
    <text evidence="2">The sequence shown here is derived from an EMBL/GenBank/DDBJ whole genome shotgun (WGS) entry which is preliminary data.</text>
</comment>
<reference evidence="2 3" key="1">
    <citation type="journal article" date="2014" name="Int. J. Syst. Evol. Microbiol.">
        <title>Complete genome sequence of Corynebacterium casei LMG S-19264T (=DSM 44701T), isolated from a smear-ripened cheese.</title>
        <authorList>
            <consortium name="US DOE Joint Genome Institute (JGI-PGF)"/>
            <person name="Walter F."/>
            <person name="Albersmeier A."/>
            <person name="Kalinowski J."/>
            <person name="Ruckert C."/>
        </authorList>
    </citation>
    <scope>NUCLEOTIDE SEQUENCE [LARGE SCALE GENOMIC DNA]</scope>
    <source>
        <strain evidence="2 3">KCTC 23968</strain>
    </source>
</reference>
<gene>
    <name evidence="2" type="ORF">GCM10011309_26440</name>
</gene>
<feature type="domain" description="DUF4031" evidence="1">
    <location>
        <begin position="3"/>
        <end position="80"/>
    </location>
</feature>
<evidence type="ECO:0000259" key="1">
    <source>
        <dbReference type="Pfam" id="PF13223"/>
    </source>
</evidence>
<name>A0A918KT89_9PROT</name>
<organism evidence="2 3">
    <name type="scientific">Litorimonas cladophorae</name>
    <dbReference type="NCBI Taxonomy" id="1220491"/>
    <lineage>
        <taxon>Bacteria</taxon>
        <taxon>Pseudomonadati</taxon>
        <taxon>Pseudomonadota</taxon>
        <taxon>Alphaproteobacteria</taxon>
        <taxon>Maricaulales</taxon>
        <taxon>Robiginitomaculaceae</taxon>
    </lineage>
</organism>
<dbReference type="Pfam" id="PF13223">
    <property type="entry name" value="DUF4031"/>
    <property type="match status" value="1"/>
</dbReference>
<accession>A0A918KT89</accession>
<dbReference type="InterPro" id="IPR025109">
    <property type="entry name" value="DUF4031"/>
</dbReference>
<protein>
    <recommendedName>
        <fullName evidence="1">DUF4031 domain-containing protein</fullName>
    </recommendedName>
</protein>
<proteinExistence type="predicted"/>
<dbReference type="AlphaFoldDB" id="A0A918KT89"/>